<gene>
    <name evidence="1" type="ORF">DERP_011660</name>
</gene>
<dbReference type="Proteomes" id="UP000887458">
    <property type="component" value="Unassembled WGS sequence"/>
</dbReference>
<protein>
    <submittedName>
        <fullName evidence="1">Uncharacterized protein</fullName>
    </submittedName>
</protein>
<name>A0ABQ8JWX6_DERPT</name>
<dbReference type="EMBL" id="NJHN03000007">
    <property type="protein sequence ID" value="KAH9426990.1"/>
    <property type="molecule type" value="Genomic_DNA"/>
</dbReference>
<accession>A0ABQ8JWX6</accession>
<evidence type="ECO:0000313" key="2">
    <source>
        <dbReference type="Proteomes" id="UP000887458"/>
    </source>
</evidence>
<keyword evidence="2" id="KW-1185">Reference proteome</keyword>
<reference evidence="1 2" key="1">
    <citation type="journal article" date="2018" name="J. Allergy Clin. Immunol.">
        <title>High-quality assembly of Dermatophagoides pteronyssinus genome and transcriptome reveals a wide range of novel allergens.</title>
        <authorList>
            <person name="Liu X.Y."/>
            <person name="Yang K.Y."/>
            <person name="Wang M.Q."/>
            <person name="Kwok J.S."/>
            <person name="Zeng X."/>
            <person name="Yang Z."/>
            <person name="Xiao X.J."/>
            <person name="Lau C.P."/>
            <person name="Li Y."/>
            <person name="Huang Z.M."/>
            <person name="Ba J.G."/>
            <person name="Yim A.K."/>
            <person name="Ouyang C.Y."/>
            <person name="Ngai S.M."/>
            <person name="Chan T.F."/>
            <person name="Leung E.L."/>
            <person name="Liu L."/>
            <person name="Liu Z.G."/>
            <person name="Tsui S.K."/>
        </authorList>
    </citation>
    <scope>NUCLEOTIDE SEQUENCE [LARGE SCALE GENOMIC DNA]</scope>
    <source>
        <strain evidence="1">Derp</strain>
    </source>
</reference>
<proteinExistence type="predicted"/>
<sequence>MNSIFGFIQNHQNILIINNNNDNNNNHQIFYTRILTQIPVNVSNDDDRGGKLKKNKPNIFFRLKE</sequence>
<organism evidence="1 2">
    <name type="scientific">Dermatophagoides pteronyssinus</name>
    <name type="common">European house dust mite</name>
    <dbReference type="NCBI Taxonomy" id="6956"/>
    <lineage>
        <taxon>Eukaryota</taxon>
        <taxon>Metazoa</taxon>
        <taxon>Ecdysozoa</taxon>
        <taxon>Arthropoda</taxon>
        <taxon>Chelicerata</taxon>
        <taxon>Arachnida</taxon>
        <taxon>Acari</taxon>
        <taxon>Acariformes</taxon>
        <taxon>Sarcoptiformes</taxon>
        <taxon>Astigmata</taxon>
        <taxon>Psoroptidia</taxon>
        <taxon>Analgoidea</taxon>
        <taxon>Pyroglyphidae</taxon>
        <taxon>Dermatophagoidinae</taxon>
        <taxon>Dermatophagoides</taxon>
    </lineage>
</organism>
<comment type="caution">
    <text evidence="1">The sequence shown here is derived from an EMBL/GenBank/DDBJ whole genome shotgun (WGS) entry which is preliminary data.</text>
</comment>
<evidence type="ECO:0000313" key="1">
    <source>
        <dbReference type="EMBL" id="KAH9426990.1"/>
    </source>
</evidence>
<reference evidence="1 2" key="2">
    <citation type="journal article" date="2022" name="Mol. Biol. Evol.">
        <title>Comparative Genomics Reveals Insights into the Divergent Evolution of Astigmatic Mites and Household Pest Adaptations.</title>
        <authorList>
            <person name="Xiong Q."/>
            <person name="Wan A.T."/>
            <person name="Liu X."/>
            <person name="Fung C.S."/>
            <person name="Xiao X."/>
            <person name="Malainual N."/>
            <person name="Hou J."/>
            <person name="Wang L."/>
            <person name="Wang M."/>
            <person name="Yang K.Y."/>
            <person name="Cui Y."/>
            <person name="Leung E.L."/>
            <person name="Nong W."/>
            <person name="Shin S.K."/>
            <person name="Au S.W."/>
            <person name="Jeong K.Y."/>
            <person name="Chew F.T."/>
            <person name="Hui J.H."/>
            <person name="Leung T.F."/>
            <person name="Tungtrongchitr A."/>
            <person name="Zhong N."/>
            <person name="Liu Z."/>
            <person name="Tsui S.K."/>
        </authorList>
    </citation>
    <scope>NUCLEOTIDE SEQUENCE [LARGE SCALE GENOMIC DNA]</scope>
    <source>
        <strain evidence="1">Derp</strain>
    </source>
</reference>